<sequence length="47" mass="4702">MAGLGIAPGDVINTVREQNIEVSAGQVGAPPVPVIKSFNTASTPRAA</sequence>
<dbReference type="PATRIC" id="fig|999552.6.peg.1715"/>
<dbReference type="AlphaFoldDB" id="V9VZ09"/>
<protein>
    <submittedName>
        <fullName evidence="1">Uncharacterized protein</fullName>
    </submittedName>
</protein>
<evidence type="ECO:0000313" key="2">
    <source>
        <dbReference type="Proteomes" id="UP000018780"/>
    </source>
</evidence>
<dbReference type="KEGG" id="lmd:METH_08535"/>
<proteinExistence type="predicted"/>
<accession>V9VZ09</accession>
<organism evidence="1 2">
    <name type="scientific">Leisingera methylohalidivorans DSM 14336</name>
    <dbReference type="NCBI Taxonomy" id="999552"/>
    <lineage>
        <taxon>Bacteria</taxon>
        <taxon>Pseudomonadati</taxon>
        <taxon>Pseudomonadota</taxon>
        <taxon>Alphaproteobacteria</taxon>
        <taxon>Rhodobacterales</taxon>
        <taxon>Roseobacteraceae</taxon>
        <taxon>Leisingera</taxon>
    </lineage>
</organism>
<name>V9VZ09_9RHOB</name>
<dbReference type="STRING" id="999552.METH_08535"/>
<dbReference type="EMBL" id="CP006773">
    <property type="protein sequence ID" value="AHD03004.1"/>
    <property type="molecule type" value="Genomic_DNA"/>
</dbReference>
<keyword evidence="2" id="KW-1185">Reference proteome</keyword>
<evidence type="ECO:0000313" key="1">
    <source>
        <dbReference type="EMBL" id="AHD03004.1"/>
    </source>
</evidence>
<reference evidence="1 2" key="1">
    <citation type="submission" date="2013-09" db="EMBL/GenBank/DDBJ databases">
        <authorList>
            <consortium name="DOE Joint Genome Institute"/>
            <person name="Klenk H.-P."/>
            <person name="Huntemann M."/>
            <person name="Han J."/>
            <person name="Chen A."/>
            <person name="Kyrpides N."/>
            <person name="Mavromatis K."/>
            <person name="Markowitz V."/>
            <person name="Palaniappan K."/>
            <person name="Ivanova N."/>
            <person name="Schaumberg A."/>
            <person name="Pati A."/>
            <person name="Liolios K."/>
            <person name="Nordberg H.P."/>
            <person name="Cantor M.N."/>
            <person name="Hua S.X."/>
            <person name="Woyke T."/>
        </authorList>
    </citation>
    <scope>NUCLEOTIDE SEQUENCE [LARGE SCALE GENOMIC DNA]</scope>
    <source>
        <strain evidence="1 2">DSM 14336</strain>
    </source>
</reference>
<dbReference type="Proteomes" id="UP000018780">
    <property type="component" value="Chromosome"/>
</dbReference>
<gene>
    <name evidence="1" type="ORF">METH_08535</name>
</gene>
<dbReference type="HOGENOM" id="CLU_3169725_0_0_5"/>